<organism evidence="2">
    <name type="scientific">viral metagenome</name>
    <dbReference type="NCBI Taxonomy" id="1070528"/>
    <lineage>
        <taxon>unclassified sequences</taxon>
        <taxon>metagenomes</taxon>
        <taxon>organismal metagenomes</taxon>
    </lineage>
</organism>
<accession>A0A6C0KLD7</accession>
<feature type="compositionally biased region" description="Basic residues" evidence="1">
    <location>
        <begin position="8"/>
        <end position="34"/>
    </location>
</feature>
<feature type="region of interest" description="Disordered" evidence="1">
    <location>
        <begin position="1"/>
        <end position="63"/>
    </location>
</feature>
<evidence type="ECO:0000256" key="1">
    <source>
        <dbReference type="SAM" id="MobiDB-lite"/>
    </source>
</evidence>
<proteinExistence type="predicted"/>
<dbReference type="EMBL" id="MN740931">
    <property type="protein sequence ID" value="QHU18439.1"/>
    <property type="molecule type" value="Genomic_DNA"/>
</dbReference>
<reference evidence="2" key="1">
    <citation type="journal article" date="2020" name="Nature">
        <title>Giant virus diversity and host interactions through global metagenomics.</title>
        <authorList>
            <person name="Schulz F."/>
            <person name="Roux S."/>
            <person name="Paez-Espino D."/>
            <person name="Jungbluth S."/>
            <person name="Walsh D.A."/>
            <person name="Denef V.J."/>
            <person name="McMahon K.D."/>
            <person name="Konstantinidis K.T."/>
            <person name="Eloe-Fadrosh E.A."/>
            <person name="Kyrpides N.C."/>
            <person name="Woyke T."/>
        </authorList>
    </citation>
    <scope>NUCLEOTIDE SEQUENCE</scope>
    <source>
        <strain evidence="2">GVMAG-S-3300013006-138</strain>
    </source>
</reference>
<name>A0A6C0KLD7_9ZZZZ</name>
<evidence type="ECO:0000313" key="2">
    <source>
        <dbReference type="EMBL" id="QHU18439.1"/>
    </source>
</evidence>
<dbReference type="AlphaFoldDB" id="A0A6C0KLD7"/>
<sequence>MGRFTSRAFRKHISKKSRKTRRLRRARKTRRRHQTGGGDTFSRRIPPQAVKANPLVWDDEPVA</sequence>
<protein>
    <submittedName>
        <fullName evidence="2">Uncharacterized protein</fullName>
    </submittedName>
</protein>